<organism evidence="1 2">
    <name type="scientific">Vigna mungo</name>
    <name type="common">Black gram</name>
    <name type="synonym">Phaseolus mungo</name>
    <dbReference type="NCBI Taxonomy" id="3915"/>
    <lineage>
        <taxon>Eukaryota</taxon>
        <taxon>Viridiplantae</taxon>
        <taxon>Streptophyta</taxon>
        <taxon>Embryophyta</taxon>
        <taxon>Tracheophyta</taxon>
        <taxon>Spermatophyta</taxon>
        <taxon>Magnoliopsida</taxon>
        <taxon>eudicotyledons</taxon>
        <taxon>Gunneridae</taxon>
        <taxon>Pentapetalae</taxon>
        <taxon>rosids</taxon>
        <taxon>fabids</taxon>
        <taxon>Fabales</taxon>
        <taxon>Fabaceae</taxon>
        <taxon>Papilionoideae</taxon>
        <taxon>50 kb inversion clade</taxon>
        <taxon>NPAAA clade</taxon>
        <taxon>indigoferoid/millettioid clade</taxon>
        <taxon>Phaseoleae</taxon>
        <taxon>Vigna</taxon>
    </lineage>
</organism>
<reference evidence="1 2" key="1">
    <citation type="journal article" date="2023" name="Life. Sci Alliance">
        <title>Evolutionary insights into 3D genome organization and epigenetic landscape of Vigna mungo.</title>
        <authorList>
            <person name="Junaid A."/>
            <person name="Singh B."/>
            <person name="Bhatia S."/>
        </authorList>
    </citation>
    <scope>NUCLEOTIDE SEQUENCE [LARGE SCALE GENOMIC DNA]</scope>
    <source>
        <strain evidence="1">Urdbean</strain>
    </source>
</reference>
<keyword evidence="2" id="KW-1185">Reference proteome</keyword>
<proteinExistence type="predicted"/>
<evidence type="ECO:0000313" key="2">
    <source>
        <dbReference type="Proteomes" id="UP001374535"/>
    </source>
</evidence>
<gene>
    <name evidence="1" type="ORF">V8G54_005234</name>
</gene>
<evidence type="ECO:0000313" key="1">
    <source>
        <dbReference type="EMBL" id="WVZ26690.1"/>
    </source>
</evidence>
<dbReference type="Proteomes" id="UP001374535">
    <property type="component" value="Chromosome 1"/>
</dbReference>
<dbReference type="EMBL" id="CP144700">
    <property type="protein sequence ID" value="WVZ26690.1"/>
    <property type="molecule type" value="Genomic_DNA"/>
</dbReference>
<sequence length="125" mass="14417">MRCGRRFMSTLVSRLNLAGQLRTAMQCIKLDSKLIEEYLLKIKNYADELVGVGVPIRHEEPVDAILDLIMLPLFLSLKVRSAFLPLLRLKLSCMVMETWLTRYVQETQLNHTVSKLHSSLLLSWC</sequence>
<accession>A0AAQ3PK70</accession>
<protein>
    <submittedName>
        <fullName evidence="1">Uncharacterized protein</fullName>
    </submittedName>
</protein>
<dbReference type="AlphaFoldDB" id="A0AAQ3PK70"/>
<name>A0AAQ3PK70_VIGMU</name>